<dbReference type="Pfam" id="PF00583">
    <property type="entry name" value="Acetyltransf_1"/>
    <property type="match status" value="1"/>
</dbReference>
<name>A0A7W2FRN8_9VIBR</name>
<dbReference type="Proteomes" id="UP000571701">
    <property type="component" value="Unassembled WGS sequence"/>
</dbReference>
<proteinExistence type="predicted"/>
<accession>A0A7W2FRN8</accession>
<dbReference type="InterPro" id="IPR039143">
    <property type="entry name" value="GNPNAT1-like"/>
</dbReference>
<comment type="caution">
    <text evidence="2">The sequence shown here is derived from an EMBL/GenBank/DDBJ whole genome shotgun (WGS) entry which is preliminary data.</text>
</comment>
<evidence type="ECO:0000313" key="3">
    <source>
        <dbReference type="Proteomes" id="UP000571701"/>
    </source>
</evidence>
<dbReference type="AlphaFoldDB" id="A0A7W2FRN8"/>
<keyword evidence="3" id="KW-1185">Reference proteome</keyword>
<organism evidence="2 3">
    <name type="scientific">Vibrio marinisediminis</name>
    <dbReference type="NCBI Taxonomy" id="2758441"/>
    <lineage>
        <taxon>Bacteria</taxon>
        <taxon>Pseudomonadati</taxon>
        <taxon>Pseudomonadota</taxon>
        <taxon>Gammaproteobacteria</taxon>
        <taxon>Vibrionales</taxon>
        <taxon>Vibrionaceae</taxon>
        <taxon>Vibrio</taxon>
    </lineage>
</organism>
<dbReference type="CDD" id="cd04301">
    <property type="entry name" value="NAT_SF"/>
    <property type="match status" value="1"/>
</dbReference>
<evidence type="ECO:0000313" key="2">
    <source>
        <dbReference type="EMBL" id="MBA5763034.1"/>
    </source>
</evidence>
<keyword evidence="2" id="KW-0808">Transferase</keyword>
<dbReference type="InterPro" id="IPR016181">
    <property type="entry name" value="Acyl_CoA_acyltransferase"/>
</dbReference>
<protein>
    <submittedName>
        <fullName evidence="2">GNAT family N-acetyltransferase</fullName>
    </submittedName>
</protein>
<dbReference type="RefSeq" id="WP_182109049.1">
    <property type="nucleotide sequence ID" value="NZ_JACFYF010000006.1"/>
</dbReference>
<dbReference type="GO" id="GO:0004343">
    <property type="term" value="F:glucosamine 6-phosphate N-acetyltransferase activity"/>
    <property type="evidence" value="ECO:0007669"/>
    <property type="project" value="TreeGrafter"/>
</dbReference>
<evidence type="ECO:0000259" key="1">
    <source>
        <dbReference type="PROSITE" id="PS51186"/>
    </source>
</evidence>
<dbReference type="Gene3D" id="3.40.630.30">
    <property type="match status" value="1"/>
</dbReference>
<dbReference type="SUPFAM" id="SSF55729">
    <property type="entry name" value="Acyl-CoA N-acyltransferases (Nat)"/>
    <property type="match status" value="1"/>
</dbReference>
<dbReference type="PANTHER" id="PTHR13355">
    <property type="entry name" value="GLUCOSAMINE 6-PHOSPHATE N-ACETYLTRANSFERASE"/>
    <property type="match status" value="1"/>
</dbReference>
<reference evidence="2 3" key="1">
    <citation type="submission" date="2020-07" db="EMBL/GenBank/DDBJ databases">
        <title>Vibrio marinisediminis sp. nov., isolated from marine sediment.</title>
        <authorList>
            <person name="Ji X."/>
        </authorList>
    </citation>
    <scope>NUCLEOTIDE SEQUENCE [LARGE SCALE GENOMIC DNA]</scope>
    <source>
        <strain evidence="2 3">404</strain>
    </source>
</reference>
<dbReference type="EMBL" id="JACFYF010000006">
    <property type="protein sequence ID" value="MBA5763034.1"/>
    <property type="molecule type" value="Genomic_DNA"/>
</dbReference>
<feature type="domain" description="N-acetyltransferase" evidence="1">
    <location>
        <begin position="1"/>
        <end position="142"/>
    </location>
</feature>
<dbReference type="PANTHER" id="PTHR13355:SF11">
    <property type="entry name" value="GLUCOSAMINE 6-PHOSPHATE N-ACETYLTRANSFERASE"/>
    <property type="match status" value="1"/>
</dbReference>
<dbReference type="PROSITE" id="PS51186">
    <property type="entry name" value="GNAT"/>
    <property type="match status" value="1"/>
</dbReference>
<gene>
    <name evidence="2" type="ORF">H2O73_11800</name>
</gene>
<sequence length="146" mass="16339">MEITIGNSPELIKKAQAIRYQVFMIEQQIPPELEIDGFDETSAHALVTERSTAIATARLAIKDDGSSVLARVAVVEEYRGRGIASKMVNSLMDYAKKAGVTSIKIHAHGYLQNYYEKFGFEFVQEVEIVGAHQLIEMQHQIARTNI</sequence>
<dbReference type="InterPro" id="IPR000182">
    <property type="entry name" value="GNAT_dom"/>
</dbReference>